<dbReference type="Gene3D" id="3.80.10.10">
    <property type="entry name" value="Ribonuclease Inhibitor"/>
    <property type="match status" value="1"/>
</dbReference>
<dbReference type="InterPro" id="IPR032675">
    <property type="entry name" value="LRR_dom_sf"/>
</dbReference>
<protein>
    <submittedName>
        <fullName evidence="2">F-box-like domain-containing protein</fullName>
    </submittedName>
</protein>
<accession>A0A1Q3DFP6</accession>
<gene>
    <name evidence="2" type="ORF">CFOL_v3_34478</name>
</gene>
<dbReference type="Proteomes" id="UP000187406">
    <property type="component" value="Unassembled WGS sequence"/>
</dbReference>
<comment type="caution">
    <text evidence="2">The sequence shown here is derived from an EMBL/GenBank/DDBJ whole genome shotgun (WGS) entry which is preliminary data.</text>
</comment>
<dbReference type="InterPro" id="IPR001810">
    <property type="entry name" value="F-box_dom"/>
</dbReference>
<proteinExistence type="predicted"/>
<dbReference type="EMBL" id="BDDD01006929">
    <property type="protein sequence ID" value="GAV91078.1"/>
    <property type="molecule type" value="Genomic_DNA"/>
</dbReference>
<dbReference type="SMART" id="SM00256">
    <property type="entry name" value="FBOX"/>
    <property type="match status" value="1"/>
</dbReference>
<dbReference type="Gene3D" id="1.20.1280.50">
    <property type="match status" value="1"/>
</dbReference>
<dbReference type="InterPro" id="IPR036047">
    <property type="entry name" value="F-box-like_dom_sf"/>
</dbReference>
<dbReference type="SUPFAM" id="SSF52047">
    <property type="entry name" value="RNI-like"/>
    <property type="match status" value="1"/>
</dbReference>
<dbReference type="InterPro" id="IPR044809">
    <property type="entry name" value="AUF1-like"/>
</dbReference>
<dbReference type="SUPFAM" id="SSF81383">
    <property type="entry name" value="F-box domain"/>
    <property type="match status" value="1"/>
</dbReference>
<evidence type="ECO:0000259" key="1">
    <source>
        <dbReference type="SMART" id="SM00256"/>
    </source>
</evidence>
<name>A0A1Q3DFP6_CEPFO</name>
<reference evidence="3" key="1">
    <citation type="submission" date="2016-04" db="EMBL/GenBank/DDBJ databases">
        <title>Cephalotus genome sequencing.</title>
        <authorList>
            <person name="Fukushima K."/>
            <person name="Hasebe M."/>
            <person name="Fang X."/>
        </authorList>
    </citation>
    <scope>NUCLEOTIDE SEQUENCE [LARGE SCALE GENOMIC DNA]</scope>
    <source>
        <strain evidence="3">cv. St1</strain>
    </source>
</reference>
<dbReference type="InParanoid" id="A0A1Q3DFP6"/>
<dbReference type="OrthoDB" id="2242903at2759"/>
<feature type="domain" description="F-box" evidence="1">
    <location>
        <begin position="39"/>
        <end position="80"/>
    </location>
</feature>
<evidence type="ECO:0000313" key="2">
    <source>
        <dbReference type="EMBL" id="GAV91078.1"/>
    </source>
</evidence>
<keyword evidence="3" id="KW-1185">Reference proteome</keyword>
<sequence length="424" mass="48094">RVFIHSPSKVVLVLNRKKRCQRFFYKIKFFNLLIGMDDLPAPLVMEILSRLTDYSDLARCRLVSKTLNSLSHDVSSINLLCTLSRFLKSRSPETKHLTTPFKDIFKKLILDSRSINSVSIGVEKSLAGLQYDDVEDDSDDLYLTDAVFVAEWLPRVCGDLRRLSISDFWIQSCWRKSDILALISSCCHCLLEIEVKNAWLSVDGLSPMPTLTNLTLEFIRLDDEDLDKVNDCFPCLRVLHLVGVGGLKDPKINLLHLRTCQWTVSNAPLSLSICAPNLEKLILKFKKLMVDSLKGAERVQVISLESLFNVFPNVSTLTLGPGAWSEAETQFCTTGLEGETAMKELKEITAHLLVKDFAITLSFIFSILDKFSNINGMALLIHREVDCSIARELISRCATNHARVRWRWGFWKEGTKDTWMSDGI</sequence>
<organism evidence="2 3">
    <name type="scientific">Cephalotus follicularis</name>
    <name type="common">Albany pitcher plant</name>
    <dbReference type="NCBI Taxonomy" id="3775"/>
    <lineage>
        <taxon>Eukaryota</taxon>
        <taxon>Viridiplantae</taxon>
        <taxon>Streptophyta</taxon>
        <taxon>Embryophyta</taxon>
        <taxon>Tracheophyta</taxon>
        <taxon>Spermatophyta</taxon>
        <taxon>Magnoliopsida</taxon>
        <taxon>eudicotyledons</taxon>
        <taxon>Gunneridae</taxon>
        <taxon>Pentapetalae</taxon>
        <taxon>rosids</taxon>
        <taxon>fabids</taxon>
        <taxon>Oxalidales</taxon>
        <taxon>Cephalotaceae</taxon>
        <taxon>Cephalotus</taxon>
    </lineage>
</organism>
<dbReference type="PANTHER" id="PTHR31215">
    <property type="entry name" value="OS05G0510400 PROTEIN-RELATED"/>
    <property type="match status" value="1"/>
</dbReference>
<dbReference type="FunCoup" id="A0A1Q3DFP6">
    <property type="interactions" value="795"/>
</dbReference>
<dbReference type="Pfam" id="PF12937">
    <property type="entry name" value="F-box-like"/>
    <property type="match status" value="1"/>
</dbReference>
<evidence type="ECO:0000313" key="3">
    <source>
        <dbReference type="Proteomes" id="UP000187406"/>
    </source>
</evidence>
<dbReference type="AlphaFoldDB" id="A0A1Q3DFP6"/>
<feature type="non-terminal residue" evidence="2">
    <location>
        <position position="1"/>
    </location>
</feature>